<gene>
    <name evidence="1" type="ORF">GCM10007913_17640</name>
</gene>
<proteinExistence type="predicted"/>
<reference evidence="1" key="1">
    <citation type="journal article" date="2014" name="Int. J. Syst. Evol. Microbiol.">
        <title>Complete genome of a new Firmicutes species belonging to the dominant human colonic microbiota ('Ruminococcus bicirculans') reveals two chromosomes and a selective capacity to utilize plant glucans.</title>
        <authorList>
            <consortium name="NISC Comparative Sequencing Program"/>
            <person name="Wegmann U."/>
            <person name="Louis P."/>
            <person name="Goesmann A."/>
            <person name="Henrissat B."/>
            <person name="Duncan S.H."/>
            <person name="Flint H.J."/>
        </authorList>
    </citation>
    <scope>NUCLEOTIDE SEQUENCE</scope>
    <source>
        <strain evidence="1">NBRC 103855</strain>
    </source>
</reference>
<evidence type="ECO:0000313" key="1">
    <source>
        <dbReference type="EMBL" id="GLQ09832.1"/>
    </source>
</evidence>
<organism evidence="1 2">
    <name type="scientific">Devosia yakushimensis</name>
    <dbReference type="NCBI Taxonomy" id="470028"/>
    <lineage>
        <taxon>Bacteria</taxon>
        <taxon>Pseudomonadati</taxon>
        <taxon>Pseudomonadota</taxon>
        <taxon>Alphaproteobacteria</taxon>
        <taxon>Hyphomicrobiales</taxon>
        <taxon>Devosiaceae</taxon>
        <taxon>Devosia</taxon>
    </lineage>
</organism>
<protein>
    <submittedName>
        <fullName evidence="1">Uncharacterized protein</fullName>
    </submittedName>
</protein>
<evidence type="ECO:0000313" key="2">
    <source>
        <dbReference type="Proteomes" id="UP001161406"/>
    </source>
</evidence>
<dbReference type="Proteomes" id="UP001161406">
    <property type="component" value="Unassembled WGS sequence"/>
</dbReference>
<accession>A0ABQ5UCK6</accession>
<sequence length="68" mass="7225">MAGVRGFRWAALEWIEWIPAYAGMTLWVEGIVGTADAVDTLPIKGGGIPAIEFAEAYPTPCSITDLAS</sequence>
<dbReference type="EMBL" id="BSNG01000001">
    <property type="protein sequence ID" value="GLQ09832.1"/>
    <property type="molecule type" value="Genomic_DNA"/>
</dbReference>
<reference evidence="1" key="2">
    <citation type="submission" date="2023-01" db="EMBL/GenBank/DDBJ databases">
        <title>Draft genome sequence of Devosia yakushimensis strain NBRC 103855.</title>
        <authorList>
            <person name="Sun Q."/>
            <person name="Mori K."/>
        </authorList>
    </citation>
    <scope>NUCLEOTIDE SEQUENCE</scope>
    <source>
        <strain evidence="1">NBRC 103855</strain>
    </source>
</reference>
<name>A0ABQ5UCK6_9HYPH</name>
<comment type="caution">
    <text evidence="1">The sequence shown here is derived from an EMBL/GenBank/DDBJ whole genome shotgun (WGS) entry which is preliminary data.</text>
</comment>
<keyword evidence="2" id="KW-1185">Reference proteome</keyword>